<name>A0A0U5H2S9_9EURY</name>
<feature type="transmembrane region" description="Helical" evidence="1">
    <location>
        <begin position="44"/>
        <end position="62"/>
    </location>
</feature>
<evidence type="ECO:0000313" key="3">
    <source>
        <dbReference type="Proteomes" id="UP000066737"/>
    </source>
</evidence>
<protein>
    <submittedName>
        <fullName evidence="2">DUF3054 family protein</fullName>
    </submittedName>
</protein>
<dbReference type="InterPro" id="IPR021414">
    <property type="entry name" value="DUF3054"/>
</dbReference>
<dbReference type="RefSeq" id="WP_059056742.1">
    <property type="nucleotide sequence ID" value="NZ_CEML01000011.1"/>
</dbReference>
<dbReference type="AlphaFoldDB" id="A0A0U5H2S9"/>
<dbReference type="STRING" id="1407499.HHUB_2336"/>
<keyword evidence="3" id="KW-1185">Reference proteome</keyword>
<sequence>MDLYDADPRAVVRFLPGDLLAIAAFVLVGTLSHGTLTPQRYVNVLVPFAVGWVVVAPFAGAYDTGVRESSRAALLYGAASWLGADFLAQLLRGTPFFRGSADPQFFVVALVFGTIALTVARFLTLVVVDYRG</sequence>
<dbReference type="GeneID" id="26658982"/>
<dbReference type="Pfam" id="PF11255">
    <property type="entry name" value="DUF3054"/>
    <property type="match status" value="1"/>
</dbReference>
<dbReference type="EMBL" id="LN831302">
    <property type="protein sequence ID" value="CQH56125.1"/>
    <property type="molecule type" value="Genomic_DNA"/>
</dbReference>
<accession>A0A0U5H2S9</accession>
<evidence type="ECO:0000313" key="2">
    <source>
        <dbReference type="EMBL" id="CQH56125.1"/>
    </source>
</evidence>
<gene>
    <name evidence="2" type="ORF">HHUB_2336</name>
</gene>
<feature type="transmembrane region" description="Helical" evidence="1">
    <location>
        <begin position="104"/>
        <end position="128"/>
    </location>
</feature>
<keyword evidence="1" id="KW-1133">Transmembrane helix</keyword>
<proteinExistence type="predicted"/>
<keyword evidence="1" id="KW-0472">Membrane</keyword>
<evidence type="ECO:0000256" key="1">
    <source>
        <dbReference type="SAM" id="Phobius"/>
    </source>
</evidence>
<dbReference type="OrthoDB" id="177006at2157"/>
<organism evidence="2 3">
    <name type="scientific">Halobacterium hubeiense</name>
    <dbReference type="NCBI Taxonomy" id="1407499"/>
    <lineage>
        <taxon>Archaea</taxon>
        <taxon>Methanobacteriati</taxon>
        <taxon>Methanobacteriota</taxon>
        <taxon>Stenosarchaea group</taxon>
        <taxon>Halobacteria</taxon>
        <taxon>Halobacteriales</taxon>
        <taxon>Halobacteriaceae</taxon>
        <taxon>Halobacterium</taxon>
    </lineage>
</organism>
<keyword evidence="1" id="KW-0812">Transmembrane</keyword>
<reference evidence="3" key="1">
    <citation type="journal article" date="2016" name="Environ. Microbiol.">
        <title>The complete genome of a viable archaeum isolated from 123-million-year-old rock salt.</title>
        <authorList>
            <person name="Jaakkola S.T."/>
            <person name="Pfeiffer F."/>
            <person name="Ravantti J.J."/>
            <person name="Guo Q."/>
            <person name="Liu Y."/>
            <person name="Chen X."/>
            <person name="Ma H."/>
            <person name="Yang C."/>
            <person name="Oksanen H.M."/>
            <person name="Bamford D.H."/>
        </authorList>
    </citation>
    <scope>NUCLEOTIDE SEQUENCE</scope>
    <source>
        <strain evidence="3">JI20-1</strain>
    </source>
</reference>
<feature type="transmembrane region" description="Helical" evidence="1">
    <location>
        <begin position="12"/>
        <end position="32"/>
    </location>
</feature>
<dbReference type="Proteomes" id="UP000066737">
    <property type="component" value="Chromosome I"/>
</dbReference>
<dbReference type="KEGG" id="hhb:Hhub_2336"/>